<evidence type="ECO:0000313" key="1">
    <source>
        <dbReference type="EMBL" id="KAI4535938.1"/>
    </source>
</evidence>
<dbReference type="EMBL" id="JAKZEL010000017">
    <property type="protein sequence ID" value="KAI4535938.1"/>
    <property type="molecule type" value="Genomic_DNA"/>
</dbReference>
<dbReference type="AlphaFoldDB" id="A0AAD4TWQ3"/>
<organism evidence="1 2">
    <name type="scientific">Ovis ammon polii</name>
    <dbReference type="NCBI Taxonomy" id="230172"/>
    <lineage>
        <taxon>Eukaryota</taxon>
        <taxon>Metazoa</taxon>
        <taxon>Chordata</taxon>
        <taxon>Craniata</taxon>
        <taxon>Vertebrata</taxon>
        <taxon>Euteleostomi</taxon>
        <taxon>Mammalia</taxon>
        <taxon>Eutheria</taxon>
        <taxon>Laurasiatheria</taxon>
        <taxon>Artiodactyla</taxon>
        <taxon>Ruminantia</taxon>
        <taxon>Pecora</taxon>
        <taxon>Bovidae</taxon>
        <taxon>Caprinae</taxon>
        <taxon>Ovis</taxon>
    </lineage>
</organism>
<evidence type="ECO:0000313" key="2">
    <source>
        <dbReference type="Proteomes" id="UP001214576"/>
    </source>
</evidence>
<reference evidence="1" key="1">
    <citation type="submission" date="2022-03" db="EMBL/GenBank/DDBJ databases">
        <title>Genomic analyses of argali, domestic sheep and their hybrids provide insights into chromosomal evolution, heterosis and genetic basis of agronomic traits.</title>
        <authorList>
            <person name="Li M."/>
        </authorList>
    </citation>
    <scope>NUCLEOTIDE SEQUENCE</scope>
    <source>
        <strain evidence="1">CAU-MHL-2022a</strain>
        <tissue evidence="1">Skin</tissue>
    </source>
</reference>
<accession>A0AAD4TWQ3</accession>
<gene>
    <name evidence="1" type="ORF">MG293_014265</name>
</gene>
<protein>
    <submittedName>
        <fullName evidence="1">Uncharacterized protein</fullName>
    </submittedName>
</protein>
<proteinExistence type="predicted"/>
<sequence length="203" mass="22082">MPERKVVGGLHTLCGPSAAREPYEETRTVDPHQRCWQRLRQGLASTSCPPALLWLEAGTRLVEALVSPAAVQGQSIGSVGPVSVLIGDICVTVVELFQYDIFRREVELWLFCGTLTLTPPSPAQTGSAQSNHGSEFLAKKAVSISVKLHSPCDSGAVKPQSRNFQNCFFSECTECPQSHKDKTADDADDEVKTAAVELMLERL</sequence>
<keyword evidence="2" id="KW-1185">Reference proteome</keyword>
<dbReference type="Proteomes" id="UP001214576">
    <property type="component" value="Unassembled WGS sequence"/>
</dbReference>
<name>A0AAD4TWQ3_OVIAM</name>
<comment type="caution">
    <text evidence="1">The sequence shown here is derived from an EMBL/GenBank/DDBJ whole genome shotgun (WGS) entry which is preliminary data.</text>
</comment>